<feature type="domain" description="Sialidase" evidence="2">
    <location>
        <begin position="58"/>
        <end position="330"/>
    </location>
</feature>
<reference evidence="3 4" key="1">
    <citation type="submission" date="2019-04" db="EMBL/GenBank/DDBJ databases">
        <authorList>
            <person name="Van Vliet M D."/>
        </authorList>
    </citation>
    <scope>NUCLEOTIDE SEQUENCE [LARGE SCALE GENOMIC DNA]</scope>
    <source>
        <strain evidence="3 4">F21</strain>
    </source>
</reference>
<keyword evidence="4" id="KW-1185">Reference proteome</keyword>
<protein>
    <recommendedName>
        <fullName evidence="2">Sialidase domain-containing protein</fullName>
    </recommendedName>
</protein>
<dbReference type="AlphaFoldDB" id="A0A6C2US48"/>
<evidence type="ECO:0000256" key="1">
    <source>
        <dbReference type="SAM" id="MobiDB-lite"/>
    </source>
</evidence>
<dbReference type="RefSeq" id="WP_136063495.1">
    <property type="nucleotide sequence ID" value="NZ_CAAHFH010000002.1"/>
</dbReference>
<dbReference type="CDD" id="cd15482">
    <property type="entry name" value="Sialidase_non-viral"/>
    <property type="match status" value="1"/>
</dbReference>
<dbReference type="EMBL" id="CAAHFH010000002">
    <property type="protein sequence ID" value="VGO22084.1"/>
    <property type="molecule type" value="Genomic_DNA"/>
</dbReference>
<evidence type="ECO:0000259" key="2">
    <source>
        <dbReference type="Pfam" id="PF13088"/>
    </source>
</evidence>
<sequence length="529" mass="58156">MNLKFLMPVCILLAAGIVRAEKNIFLNPPEYIGPPTAQYASTNRAHQGIPSIAVAPGGRLWATWYAGVTPKEDLNNYVILATSGDGGSTWEEVLVVNPDGPGPVRAFDPELWMAPDGKLRWFWAQTVGHDGSVAGVWELAFPDPDDGAAVYEPPRRLTDGVMMCKPIVLSSGKWVLPASTWRNTDDSARMVVSSDQGQTWSIRGACNVPLKTRKFDEHMIVERSDESLWMLARTTYGMGESVSTDRGKTWPDLKPAPMAHASSRFYITQLKSGNILLVKHAAMHEKAGRSLLMAFLSTDDGKTWSDGLMLDERKMVSYPDGQQGEDGVIRVIYDYQRTDARQILMAEFREEDVAAGKNVSGSMQLRRVVSQATGGQTEPPPVPQQARSNSDGAKLKKTPAGSFVSDGCEQEVLSVRKRLFADRGYAVANLPAALENVSVLHVPMEGIKEATCSAPGMLYFLTPQPDRNKASQARLLEDKGFKKVAVPEIPLFNPDVRGNFCSLYQKECAANEVIRFGKWAVPLFFSDAE</sequence>
<accession>A0A6C2US48</accession>
<proteinExistence type="predicted"/>
<dbReference type="PANTHER" id="PTHR43752">
    <property type="entry name" value="BNR/ASP-BOX REPEAT FAMILY PROTEIN"/>
    <property type="match status" value="1"/>
</dbReference>
<dbReference type="InterPro" id="IPR036278">
    <property type="entry name" value="Sialidase_sf"/>
</dbReference>
<dbReference type="SUPFAM" id="SSF50939">
    <property type="entry name" value="Sialidases"/>
    <property type="match status" value="1"/>
</dbReference>
<name>A0A6C2US48_9BACT</name>
<dbReference type="Pfam" id="PF13088">
    <property type="entry name" value="BNR_2"/>
    <property type="match status" value="1"/>
</dbReference>
<dbReference type="Proteomes" id="UP000346198">
    <property type="component" value="Unassembled WGS sequence"/>
</dbReference>
<dbReference type="Gene3D" id="2.120.10.10">
    <property type="match status" value="1"/>
</dbReference>
<organism evidence="3 4">
    <name type="scientific">Pontiella sulfatireligans</name>
    <dbReference type="NCBI Taxonomy" id="2750658"/>
    <lineage>
        <taxon>Bacteria</taxon>
        <taxon>Pseudomonadati</taxon>
        <taxon>Kiritimatiellota</taxon>
        <taxon>Kiritimatiellia</taxon>
        <taxon>Kiritimatiellales</taxon>
        <taxon>Pontiellaceae</taxon>
        <taxon>Pontiella</taxon>
    </lineage>
</organism>
<evidence type="ECO:0000313" key="3">
    <source>
        <dbReference type="EMBL" id="VGO22084.1"/>
    </source>
</evidence>
<evidence type="ECO:0000313" key="4">
    <source>
        <dbReference type="Proteomes" id="UP000346198"/>
    </source>
</evidence>
<dbReference type="PANTHER" id="PTHR43752:SF2">
    <property type="entry name" value="BNR_ASP-BOX REPEAT FAMILY PROTEIN"/>
    <property type="match status" value="1"/>
</dbReference>
<gene>
    <name evidence="3" type="ORF">SCARR_04165</name>
</gene>
<dbReference type="InterPro" id="IPR011040">
    <property type="entry name" value="Sialidase"/>
</dbReference>
<feature type="region of interest" description="Disordered" evidence="1">
    <location>
        <begin position="369"/>
        <end position="401"/>
    </location>
</feature>